<keyword evidence="2 4" id="KW-0238">DNA-binding</keyword>
<evidence type="ECO:0000256" key="3">
    <source>
        <dbReference type="ARBA" id="ARBA00023172"/>
    </source>
</evidence>
<protein>
    <submittedName>
        <fullName evidence="7">Putative Tyrosine recombinase xerD</fullName>
    </submittedName>
</protein>
<dbReference type="GO" id="GO:0006310">
    <property type="term" value="P:DNA recombination"/>
    <property type="evidence" value="ECO:0007669"/>
    <property type="project" value="UniProtKB-KW"/>
</dbReference>
<dbReference type="AlphaFoldDB" id="A0A554LL40"/>
<gene>
    <name evidence="7" type="ORF">CEN91_204</name>
</gene>
<dbReference type="Gene3D" id="1.10.443.10">
    <property type="entry name" value="Intergrase catalytic core"/>
    <property type="match status" value="1"/>
</dbReference>
<evidence type="ECO:0000313" key="8">
    <source>
        <dbReference type="Proteomes" id="UP000315589"/>
    </source>
</evidence>
<dbReference type="InterPro" id="IPR004107">
    <property type="entry name" value="Integrase_SAM-like_N"/>
</dbReference>
<dbReference type="InterPro" id="IPR044068">
    <property type="entry name" value="CB"/>
</dbReference>
<keyword evidence="3" id="KW-0233">DNA recombination</keyword>
<dbReference type="PROSITE" id="PS51900">
    <property type="entry name" value="CB"/>
    <property type="match status" value="1"/>
</dbReference>
<dbReference type="PROSITE" id="PS51898">
    <property type="entry name" value="TYR_RECOMBINASE"/>
    <property type="match status" value="1"/>
</dbReference>
<feature type="domain" description="Core-binding (CB)" evidence="6">
    <location>
        <begin position="1"/>
        <end position="88"/>
    </location>
</feature>
<evidence type="ECO:0000259" key="6">
    <source>
        <dbReference type="PROSITE" id="PS51900"/>
    </source>
</evidence>
<evidence type="ECO:0000256" key="1">
    <source>
        <dbReference type="ARBA" id="ARBA00022908"/>
    </source>
</evidence>
<proteinExistence type="predicted"/>
<feature type="domain" description="Tyr recombinase" evidence="5">
    <location>
        <begin position="108"/>
        <end position="178"/>
    </location>
</feature>
<comment type="caution">
    <text evidence="7">The sequence shown here is derived from an EMBL/GenBank/DDBJ whole genome shotgun (WGS) entry which is preliminary data.</text>
</comment>
<dbReference type="InterPro" id="IPR013762">
    <property type="entry name" value="Integrase-like_cat_sf"/>
</dbReference>
<accession>A0A554LL40</accession>
<dbReference type="InterPro" id="IPR010998">
    <property type="entry name" value="Integrase_recombinase_N"/>
</dbReference>
<dbReference type="Pfam" id="PF00589">
    <property type="entry name" value="Phage_integrase"/>
    <property type="match status" value="1"/>
</dbReference>
<reference evidence="7 8" key="1">
    <citation type="submission" date="2017-07" db="EMBL/GenBank/DDBJ databases">
        <title>Mechanisms for carbon and nitrogen cycling indicate functional differentiation within the Candidate Phyla Radiation.</title>
        <authorList>
            <person name="Danczak R.E."/>
            <person name="Johnston M.D."/>
            <person name="Kenah C."/>
            <person name="Slattery M."/>
            <person name="Wrighton K.C."/>
            <person name="Wilkins M.J."/>
        </authorList>
    </citation>
    <scope>NUCLEOTIDE SEQUENCE [LARGE SCALE GENOMIC DNA]</scope>
    <source>
        <strain evidence="7">Licking1014_85</strain>
    </source>
</reference>
<dbReference type="InterPro" id="IPR050090">
    <property type="entry name" value="Tyrosine_recombinase_XerCD"/>
</dbReference>
<dbReference type="Pfam" id="PF02899">
    <property type="entry name" value="Phage_int_SAM_1"/>
    <property type="match status" value="1"/>
</dbReference>
<keyword evidence="1" id="KW-0229">DNA integration</keyword>
<evidence type="ECO:0000256" key="4">
    <source>
        <dbReference type="PROSITE-ProRule" id="PRU01248"/>
    </source>
</evidence>
<sequence>MELSKAIREFLEYCEIEKGLSKRTIDNYADYLHRFLAFCDKNEITQTEMLTYEVNKRYRLKLNINETMQKNTQNYHLIAIRNFLKYCQKNNISALSPEKIELAKVDERVIEHLSAGELANILSQIDTDSSIGLRDRTILEVLFSTGLRIHEIVSLDVEQVKNNELTISGKGGKARLVF</sequence>
<dbReference type="Gene3D" id="1.10.150.130">
    <property type="match status" value="1"/>
</dbReference>
<evidence type="ECO:0000259" key="5">
    <source>
        <dbReference type="PROSITE" id="PS51898"/>
    </source>
</evidence>
<evidence type="ECO:0000313" key="7">
    <source>
        <dbReference type="EMBL" id="TSC93582.1"/>
    </source>
</evidence>
<organism evidence="7 8">
    <name type="scientific">Candidatus Berkelbacteria bacterium Licking1014_85</name>
    <dbReference type="NCBI Taxonomy" id="2017148"/>
    <lineage>
        <taxon>Bacteria</taxon>
        <taxon>Candidatus Berkelbacteria</taxon>
    </lineage>
</organism>
<dbReference type="Proteomes" id="UP000315589">
    <property type="component" value="Unassembled WGS sequence"/>
</dbReference>
<dbReference type="PANTHER" id="PTHR30349:SF81">
    <property type="entry name" value="TYROSINE RECOMBINASE XERC"/>
    <property type="match status" value="1"/>
</dbReference>
<name>A0A554LL40_9BACT</name>
<dbReference type="PANTHER" id="PTHR30349">
    <property type="entry name" value="PHAGE INTEGRASE-RELATED"/>
    <property type="match status" value="1"/>
</dbReference>
<feature type="non-terminal residue" evidence="7">
    <location>
        <position position="178"/>
    </location>
</feature>
<dbReference type="GO" id="GO:0015074">
    <property type="term" value="P:DNA integration"/>
    <property type="evidence" value="ECO:0007669"/>
    <property type="project" value="UniProtKB-KW"/>
</dbReference>
<dbReference type="InterPro" id="IPR011010">
    <property type="entry name" value="DNA_brk_join_enz"/>
</dbReference>
<dbReference type="GO" id="GO:0003677">
    <property type="term" value="F:DNA binding"/>
    <property type="evidence" value="ECO:0007669"/>
    <property type="project" value="UniProtKB-UniRule"/>
</dbReference>
<dbReference type="InterPro" id="IPR002104">
    <property type="entry name" value="Integrase_catalytic"/>
</dbReference>
<dbReference type="EMBL" id="VMGI01000021">
    <property type="protein sequence ID" value="TSC93582.1"/>
    <property type="molecule type" value="Genomic_DNA"/>
</dbReference>
<evidence type="ECO:0000256" key="2">
    <source>
        <dbReference type="ARBA" id="ARBA00023125"/>
    </source>
</evidence>
<dbReference type="SUPFAM" id="SSF56349">
    <property type="entry name" value="DNA breaking-rejoining enzymes"/>
    <property type="match status" value="1"/>
</dbReference>